<feature type="compositionally biased region" description="Acidic residues" evidence="1">
    <location>
        <begin position="287"/>
        <end position="299"/>
    </location>
</feature>
<comment type="caution">
    <text evidence="3">The sequence shown here is derived from an EMBL/GenBank/DDBJ whole genome shotgun (WGS) entry which is preliminary data.</text>
</comment>
<evidence type="ECO:0000313" key="3">
    <source>
        <dbReference type="EMBL" id="KAK2154314.1"/>
    </source>
</evidence>
<keyword evidence="2" id="KW-0812">Transmembrane</keyword>
<dbReference type="Proteomes" id="UP001208570">
    <property type="component" value="Unassembled WGS sequence"/>
</dbReference>
<proteinExistence type="predicted"/>
<keyword evidence="2" id="KW-1133">Transmembrane helix</keyword>
<accession>A0AAD9N4U0</accession>
<gene>
    <name evidence="3" type="ORF">LSH36_271g04006</name>
</gene>
<keyword evidence="2" id="KW-0472">Membrane</keyword>
<evidence type="ECO:0000313" key="4">
    <source>
        <dbReference type="Proteomes" id="UP001208570"/>
    </source>
</evidence>
<evidence type="ECO:0000256" key="1">
    <source>
        <dbReference type="SAM" id="MobiDB-lite"/>
    </source>
</evidence>
<organism evidence="3 4">
    <name type="scientific">Paralvinella palmiformis</name>
    <dbReference type="NCBI Taxonomy" id="53620"/>
    <lineage>
        <taxon>Eukaryota</taxon>
        <taxon>Metazoa</taxon>
        <taxon>Spiralia</taxon>
        <taxon>Lophotrochozoa</taxon>
        <taxon>Annelida</taxon>
        <taxon>Polychaeta</taxon>
        <taxon>Sedentaria</taxon>
        <taxon>Canalipalpata</taxon>
        <taxon>Terebellida</taxon>
        <taxon>Terebelliformia</taxon>
        <taxon>Alvinellidae</taxon>
        <taxon>Paralvinella</taxon>
    </lineage>
</organism>
<protein>
    <submittedName>
        <fullName evidence="3">Uncharacterized protein</fullName>
    </submittedName>
</protein>
<reference evidence="3" key="1">
    <citation type="journal article" date="2023" name="Mol. Biol. Evol.">
        <title>Third-Generation Sequencing Reveals the Adaptive Role of the Epigenome in Three Deep-Sea Polychaetes.</title>
        <authorList>
            <person name="Perez M."/>
            <person name="Aroh O."/>
            <person name="Sun Y."/>
            <person name="Lan Y."/>
            <person name="Juniper S.K."/>
            <person name="Young C.R."/>
            <person name="Angers B."/>
            <person name="Qian P.Y."/>
        </authorList>
    </citation>
    <scope>NUCLEOTIDE SEQUENCE</scope>
    <source>
        <strain evidence="3">P08H-3</strain>
    </source>
</reference>
<feature type="transmembrane region" description="Helical" evidence="2">
    <location>
        <begin position="119"/>
        <end position="144"/>
    </location>
</feature>
<dbReference type="AlphaFoldDB" id="A0AAD9N4U0"/>
<name>A0AAD9N4U0_9ANNE</name>
<keyword evidence="4" id="KW-1185">Reference proteome</keyword>
<dbReference type="EMBL" id="JAODUP010000271">
    <property type="protein sequence ID" value="KAK2154314.1"/>
    <property type="molecule type" value="Genomic_DNA"/>
</dbReference>
<sequence length="299" mass="33367">MVRCFLRTAKVCQTFIVSGAMYNLNTNGYYDVTGHICSGRVAYERVNGSVKYYLYYGNPDDLYYGWNIGEELCGHSSVVYNLNNNRRPDYTFRYWIEKQDESWYYNFGLRVTCTEGLSFAQLIGVVIGSIIGTLMIIAITAIGIKQIVNKQQNNRRTSPSCSRAPPVDHNRSTLTAEDGLTNFTFRNDDDFTINQMMPAYVMSPPEYNDVVGVLDNGVIRHNDVDQRDSKPPSYEEAIASLMNGSGTDRGTGMGIVGVEEELHVLNTEQRPISENLPAEGAGTHETDGEDLDVGAEDSL</sequence>
<feature type="region of interest" description="Disordered" evidence="1">
    <location>
        <begin position="266"/>
        <end position="299"/>
    </location>
</feature>
<evidence type="ECO:0000256" key="2">
    <source>
        <dbReference type="SAM" id="Phobius"/>
    </source>
</evidence>